<evidence type="ECO:0000256" key="1">
    <source>
        <dbReference type="ARBA" id="ARBA00004123"/>
    </source>
</evidence>
<dbReference type="GO" id="GO:0005654">
    <property type="term" value="C:nucleoplasm"/>
    <property type="evidence" value="ECO:0007669"/>
    <property type="project" value="Ensembl"/>
</dbReference>
<keyword evidence="8" id="KW-1185">Reference proteome</keyword>
<reference evidence="7" key="2">
    <citation type="submission" date="2025-09" db="UniProtKB">
        <authorList>
            <consortium name="Ensembl"/>
        </authorList>
    </citation>
    <scope>IDENTIFICATION</scope>
</reference>
<organism evidence="7 8">
    <name type="scientific">Naja naja</name>
    <name type="common">Indian cobra</name>
    <dbReference type="NCBI Taxonomy" id="35670"/>
    <lineage>
        <taxon>Eukaryota</taxon>
        <taxon>Metazoa</taxon>
        <taxon>Chordata</taxon>
        <taxon>Craniata</taxon>
        <taxon>Vertebrata</taxon>
        <taxon>Euteleostomi</taxon>
        <taxon>Lepidosauria</taxon>
        <taxon>Squamata</taxon>
        <taxon>Bifurcata</taxon>
        <taxon>Unidentata</taxon>
        <taxon>Episquamata</taxon>
        <taxon>Toxicofera</taxon>
        <taxon>Serpentes</taxon>
        <taxon>Colubroidea</taxon>
        <taxon>Elapidae</taxon>
        <taxon>Elapinae</taxon>
        <taxon>Naja</taxon>
    </lineage>
</organism>
<proteinExistence type="inferred from homology"/>
<dbReference type="Proteomes" id="UP000694559">
    <property type="component" value="Unplaced"/>
</dbReference>
<dbReference type="OMA" id="NDSDMPP"/>
<evidence type="ECO:0000256" key="3">
    <source>
        <dbReference type="ARBA" id="ARBA00023163"/>
    </source>
</evidence>
<dbReference type="PANTHER" id="PTHR15950">
    <property type="entry name" value="TRANSCRIPTION COFACTOR VESTIGIAL-LIKE PROTEIN"/>
    <property type="match status" value="1"/>
</dbReference>
<evidence type="ECO:0000313" key="8">
    <source>
        <dbReference type="Proteomes" id="UP000694559"/>
    </source>
</evidence>
<evidence type="ECO:0000313" key="7">
    <source>
        <dbReference type="Ensembl" id="ENSNNAP00000027878.1"/>
    </source>
</evidence>
<dbReference type="GO" id="GO:0006355">
    <property type="term" value="P:regulation of DNA-templated transcription"/>
    <property type="evidence" value="ECO:0007669"/>
    <property type="project" value="InterPro"/>
</dbReference>
<keyword evidence="2" id="KW-0805">Transcription regulation</keyword>
<evidence type="ECO:0000256" key="4">
    <source>
        <dbReference type="ARBA" id="ARBA00023242"/>
    </source>
</evidence>
<dbReference type="Pfam" id="PF07545">
    <property type="entry name" value="Vg_Tdu"/>
    <property type="match status" value="1"/>
</dbReference>
<comment type="subcellular location">
    <subcellularLocation>
        <location evidence="1">Nucleus</location>
    </subcellularLocation>
</comment>
<evidence type="ECO:0000256" key="5">
    <source>
        <dbReference type="ARBA" id="ARBA00025784"/>
    </source>
</evidence>
<evidence type="ECO:0000256" key="2">
    <source>
        <dbReference type="ARBA" id="ARBA00023015"/>
    </source>
</evidence>
<dbReference type="PANTHER" id="PTHR15950:SF20">
    <property type="entry name" value="TRANSCRIPTION COFACTOR VESTIGIAL-LIKE PROTEIN 1"/>
    <property type="match status" value="1"/>
</dbReference>
<evidence type="ECO:0000256" key="6">
    <source>
        <dbReference type="SAM" id="MobiDB-lite"/>
    </source>
</evidence>
<keyword evidence="3" id="KW-0804">Transcription</keyword>
<feature type="region of interest" description="Disordered" evidence="6">
    <location>
        <begin position="123"/>
        <end position="156"/>
    </location>
</feature>
<dbReference type="GeneTree" id="ENSGT00530000063353"/>
<accession>A0A8C6YCI6</accession>
<dbReference type="Ensembl" id="ENSNNAT00000029204.1">
    <property type="protein sequence ID" value="ENSNNAP00000027878.1"/>
    <property type="gene ID" value="ENSNNAG00000017986.1"/>
</dbReference>
<dbReference type="AlphaFoldDB" id="A0A8C6YCI6"/>
<keyword evidence="4" id="KW-0539">Nucleus</keyword>
<dbReference type="OrthoDB" id="10069705at2759"/>
<dbReference type="InterPro" id="IPR011520">
    <property type="entry name" value="Vg_fam"/>
</dbReference>
<gene>
    <name evidence="7" type="primary">VGLL1</name>
</gene>
<name>A0A8C6YCI6_NAJNA</name>
<sequence length="208" mass="22677">MEEPKNNSAKLSRTKQPVKTEWGAHYMVLTYFQGDTNSMVDEHFSRALSVTKNPPDLSSDNSVKDGLINNENHQPSPGWGLPPHWTKPYGAGSPLNLCASDENPVVPVMDVYQPSILQGASPATAELWPSSSGGDPRLTPVSRYPTSDLHMGQDSMSDEKYGSLLGLLEQERCSRPIQELLDSRSACLTGSAGLQNMSQSLLPSSEYL</sequence>
<reference evidence="7" key="1">
    <citation type="submission" date="2025-08" db="UniProtKB">
        <authorList>
            <consortium name="Ensembl"/>
        </authorList>
    </citation>
    <scope>IDENTIFICATION</scope>
</reference>
<protein>
    <submittedName>
        <fullName evidence="7">Vestigial like family member 1</fullName>
    </submittedName>
</protein>
<comment type="similarity">
    <text evidence="5">Belongs to the vestigial family.</text>
</comment>